<keyword evidence="1" id="KW-1133">Transmembrane helix</keyword>
<feature type="transmembrane region" description="Helical" evidence="1">
    <location>
        <begin position="21"/>
        <end position="45"/>
    </location>
</feature>
<evidence type="ECO:0000313" key="4">
    <source>
        <dbReference type="Proteomes" id="UP000183769"/>
    </source>
</evidence>
<evidence type="ECO:0000259" key="2">
    <source>
        <dbReference type="Pfam" id="PF23997"/>
    </source>
</evidence>
<keyword evidence="1" id="KW-0472">Membrane</keyword>
<evidence type="ECO:0000256" key="1">
    <source>
        <dbReference type="SAM" id="Phobius"/>
    </source>
</evidence>
<dbReference type="AlphaFoldDB" id="A0A1I5R7D5"/>
<dbReference type="InterPro" id="IPR055739">
    <property type="entry name" value="DUF7315"/>
</dbReference>
<dbReference type="Proteomes" id="UP000183769">
    <property type="component" value="Unassembled WGS sequence"/>
</dbReference>
<organism evidence="3 4">
    <name type="scientific">Halolamina pelagica</name>
    <dbReference type="NCBI Taxonomy" id="699431"/>
    <lineage>
        <taxon>Archaea</taxon>
        <taxon>Methanobacteriati</taxon>
        <taxon>Methanobacteriota</taxon>
        <taxon>Stenosarchaea group</taxon>
        <taxon>Halobacteria</taxon>
        <taxon>Halobacteriales</taxon>
        <taxon>Haloferacaceae</taxon>
    </lineage>
</organism>
<keyword evidence="1" id="KW-0812">Transmembrane</keyword>
<dbReference type="Pfam" id="PF23997">
    <property type="entry name" value="DUF7315"/>
    <property type="match status" value="1"/>
</dbReference>
<proteinExistence type="predicted"/>
<feature type="domain" description="DUF7315" evidence="2">
    <location>
        <begin position="14"/>
        <end position="107"/>
    </location>
</feature>
<reference evidence="4" key="1">
    <citation type="submission" date="2016-10" db="EMBL/GenBank/DDBJ databases">
        <authorList>
            <person name="Varghese N."/>
            <person name="Submissions S."/>
        </authorList>
    </citation>
    <scope>NUCLEOTIDE SEQUENCE [LARGE SCALE GENOMIC DNA]</scope>
    <source>
        <strain evidence="4">CGMCC 1.10329</strain>
    </source>
</reference>
<evidence type="ECO:0000313" key="3">
    <source>
        <dbReference type="EMBL" id="SFP54320.1"/>
    </source>
</evidence>
<name>A0A1I5R7D5_9EURY</name>
<accession>A0A1I5R7D5</accession>
<dbReference type="OrthoDB" id="214462at2157"/>
<feature type="transmembrane region" description="Helical" evidence="1">
    <location>
        <begin position="74"/>
        <end position="96"/>
    </location>
</feature>
<dbReference type="RefSeq" id="WP_074877370.1">
    <property type="nucleotide sequence ID" value="NZ_FOXI01000004.1"/>
</dbReference>
<dbReference type="EMBL" id="FOXI01000004">
    <property type="protein sequence ID" value="SFP54320.1"/>
    <property type="molecule type" value="Genomic_DNA"/>
</dbReference>
<gene>
    <name evidence="3" type="ORF">SAMN05216277_104271</name>
</gene>
<keyword evidence="4" id="KW-1185">Reference proteome</keyword>
<sequence length="110" mass="11476">MADDDRRTDGREGRDVEVPLRLYKTVTVFSTLIAVFAVVFGFLLLDAAALGTGLLRQLARSILGALSLSPSDSLLSAVFAVAGLLSIALGAAVYVLGTRFKAAEMSAGTD</sequence>
<protein>
    <recommendedName>
        <fullName evidence="2">DUF7315 domain-containing protein</fullName>
    </recommendedName>
</protein>